<comment type="caution">
    <text evidence="4">The sequence shown here is derived from an EMBL/GenBank/DDBJ whole genome shotgun (WGS) entry which is preliminary data.</text>
</comment>
<evidence type="ECO:0000256" key="1">
    <source>
        <dbReference type="ARBA" id="ARBA00009013"/>
    </source>
</evidence>
<dbReference type="InterPro" id="IPR036513">
    <property type="entry name" value="STAS_dom_sf"/>
</dbReference>
<evidence type="ECO:0000256" key="2">
    <source>
        <dbReference type="RuleBase" id="RU003749"/>
    </source>
</evidence>
<feature type="domain" description="STAS" evidence="3">
    <location>
        <begin position="1"/>
        <end position="112"/>
    </location>
</feature>
<dbReference type="RefSeq" id="WP_213043324.1">
    <property type="nucleotide sequence ID" value="NZ_CAJNBJ010000017.1"/>
</dbReference>
<reference evidence="4 5" key="1">
    <citation type="submission" date="2021-02" db="EMBL/GenBank/DDBJ databases">
        <authorList>
            <person name="Han P."/>
        </authorList>
    </citation>
    <scope>NUCLEOTIDE SEQUENCE [LARGE SCALE GENOMIC DNA]</scope>
    <source>
        <strain evidence="4">Candidatus Nitrospira sp. ZN2</strain>
    </source>
</reference>
<evidence type="ECO:0000259" key="3">
    <source>
        <dbReference type="PROSITE" id="PS50801"/>
    </source>
</evidence>
<name>A0ABM8RWN7_9BACT</name>
<dbReference type="Proteomes" id="UP000675880">
    <property type="component" value="Unassembled WGS sequence"/>
</dbReference>
<proteinExistence type="inferred from homology"/>
<dbReference type="EMBL" id="CAJNBJ010000017">
    <property type="protein sequence ID" value="CAE6775987.1"/>
    <property type="molecule type" value="Genomic_DNA"/>
</dbReference>
<dbReference type="SUPFAM" id="SSF52091">
    <property type="entry name" value="SpoIIaa-like"/>
    <property type="match status" value="1"/>
</dbReference>
<keyword evidence="5" id="KW-1185">Reference proteome</keyword>
<protein>
    <recommendedName>
        <fullName evidence="2">Anti-sigma factor antagonist</fullName>
    </recommendedName>
</protein>
<organism evidence="4 5">
    <name type="scientific">Nitrospira defluvii</name>
    <dbReference type="NCBI Taxonomy" id="330214"/>
    <lineage>
        <taxon>Bacteria</taxon>
        <taxon>Pseudomonadati</taxon>
        <taxon>Nitrospirota</taxon>
        <taxon>Nitrospiria</taxon>
        <taxon>Nitrospirales</taxon>
        <taxon>Nitrospiraceae</taxon>
        <taxon>Nitrospira</taxon>
    </lineage>
</organism>
<dbReference type="InterPro" id="IPR002645">
    <property type="entry name" value="STAS_dom"/>
</dbReference>
<evidence type="ECO:0000313" key="4">
    <source>
        <dbReference type="EMBL" id="CAE6775987.1"/>
    </source>
</evidence>
<gene>
    <name evidence="4" type="ORF">NSPZN2_40519</name>
</gene>
<dbReference type="NCBIfam" id="TIGR00377">
    <property type="entry name" value="ant_ant_sig"/>
    <property type="match status" value="1"/>
</dbReference>
<evidence type="ECO:0000313" key="5">
    <source>
        <dbReference type="Proteomes" id="UP000675880"/>
    </source>
</evidence>
<sequence>MKITKEVNNRKVTLKLEGNFTYTQRKPFQEMLKSVAVDGVDQIVIDLSQVAFLDSAALGLLMISHRQLQAEKRTLSLAYPQPTVRQIIELANLHKTIPLIETDAPSMAKKSA</sequence>
<accession>A0ABM8RWN7</accession>
<dbReference type="CDD" id="cd07043">
    <property type="entry name" value="STAS_anti-anti-sigma_factors"/>
    <property type="match status" value="1"/>
</dbReference>
<dbReference type="Gene3D" id="3.30.750.24">
    <property type="entry name" value="STAS domain"/>
    <property type="match status" value="1"/>
</dbReference>
<dbReference type="InterPro" id="IPR003658">
    <property type="entry name" value="Anti-sigma_ant"/>
</dbReference>
<dbReference type="Pfam" id="PF01740">
    <property type="entry name" value="STAS"/>
    <property type="match status" value="1"/>
</dbReference>
<dbReference type="PANTHER" id="PTHR33495">
    <property type="entry name" value="ANTI-SIGMA FACTOR ANTAGONIST TM_1081-RELATED-RELATED"/>
    <property type="match status" value="1"/>
</dbReference>
<dbReference type="PROSITE" id="PS50801">
    <property type="entry name" value="STAS"/>
    <property type="match status" value="1"/>
</dbReference>
<comment type="similarity">
    <text evidence="1 2">Belongs to the anti-sigma-factor antagonist family.</text>
</comment>